<dbReference type="PANTHER" id="PTHR43155:SF2">
    <property type="entry name" value="CYCLIC DI-GMP PHOSPHODIESTERASE PA4108"/>
    <property type="match status" value="1"/>
</dbReference>
<feature type="transmembrane region" description="Helical" evidence="1">
    <location>
        <begin position="157"/>
        <end position="178"/>
    </location>
</feature>
<evidence type="ECO:0000313" key="3">
    <source>
        <dbReference type="EMBL" id="QGH35538.1"/>
    </source>
</evidence>
<dbReference type="PROSITE" id="PS51832">
    <property type="entry name" value="HD_GYP"/>
    <property type="match status" value="1"/>
</dbReference>
<dbReference type="RefSeq" id="WP_153791886.1">
    <property type="nucleotide sequence ID" value="NZ_CP045915.1"/>
</dbReference>
<dbReference type="EMBL" id="CP045915">
    <property type="protein sequence ID" value="QGH35538.1"/>
    <property type="molecule type" value="Genomic_DNA"/>
</dbReference>
<gene>
    <name evidence="3" type="ORF">GI584_16440</name>
</gene>
<feature type="domain" description="HD-GYP" evidence="2">
    <location>
        <begin position="188"/>
        <end position="384"/>
    </location>
</feature>
<feature type="transmembrane region" description="Helical" evidence="1">
    <location>
        <begin position="133"/>
        <end position="151"/>
    </location>
</feature>
<evidence type="ECO:0000313" key="4">
    <source>
        <dbReference type="Proteomes" id="UP000339690"/>
    </source>
</evidence>
<feature type="transmembrane region" description="Helical" evidence="1">
    <location>
        <begin position="110"/>
        <end position="128"/>
    </location>
</feature>
<dbReference type="SUPFAM" id="SSF109604">
    <property type="entry name" value="HD-domain/PDEase-like"/>
    <property type="match status" value="1"/>
</dbReference>
<dbReference type="Gene3D" id="1.10.3210.10">
    <property type="entry name" value="Hypothetical protein af1432"/>
    <property type="match status" value="1"/>
</dbReference>
<dbReference type="Pfam" id="PF13487">
    <property type="entry name" value="HD_5"/>
    <property type="match status" value="1"/>
</dbReference>
<keyword evidence="1" id="KW-1133">Transmembrane helix</keyword>
<dbReference type="PANTHER" id="PTHR43155">
    <property type="entry name" value="CYCLIC DI-GMP PHOSPHODIESTERASE PA4108-RELATED"/>
    <property type="match status" value="1"/>
</dbReference>
<dbReference type="InterPro" id="IPR037522">
    <property type="entry name" value="HD_GYP_dom"/>
</dbReference>
<dbReference type="SMART" id="SM00471">
    <property type="entry name" value="HDc"/>
    <property type="match status" value="1"/>
</dbReference>
<dbReference type="AlphaFoldDB" id="A0A5Q2TRY6"/>
<dbReference type="Proteomes" id="UP000339690">
    <property type="component" value="Chromosome"/>
</dbReference>
<reference evidence="3 4" key="1">
    <citation type="submission" date="2019-11" db="EMBL/GenBank/DDBJ databases">
        <title>Gracilibacillus salitolerans sp. nov., a moderate halophile isolated from a saline soil in northwest China.</title>
        <authorList>
            <person name="Gan L."/>
        </authorList>
    </citation>
    <scope>NUCLEOTIDE SEQUENCE [LARGE SCALE GENOMIC DNA]</scope>
    <source>
        <strain evidence="3 4">SCU50</strain>
    </source>
</reference>
<dbReference type="CDD" id="cd00077">
    <property type="entry name" value="HDc"/>
    <property type="match status" value="1"/>
</dbReference>
<evidence type="ECO:0000259" key="2">
    <source>
        <dbReference type="PROSITE" id="PS51832"/>
    </source>
</evidence>
<protein>
    <submittedName>
        <fullName evidence="3">HD domain-containing protein</fullName>
    </submittedName>
</protein>
<name>A0A5Q2TRY6_9BACI</name>
<dbReference type="KEGG" id="grc:GI584_16440"/>
<feature type="transmembrane region" description="Helical" evidence="1">
    <location>
        <begin position="82"/>
        <end position="104"/>
    </location>
</feature>
<feature type="transmembrane region" description="Helical" evidence="1">
    <location>
        <begin position="20"/>
        <end position="38"/>
    </location>
</feature>
<feature type="transmembrane region" description="Helical" evidence="1">
    <location>
        <begin position="58"/>
        <end position="75"/>
    </location>
</feature>
<keyword evidence="1" id="KW-0812">Transmembrane</keyword>
<organism evidence="3 4">
    <name type="scientific">Gracilibacillus salitolerans</name>
    <dbReference type="NCBI Taxonomy" id="2663022"/>
    <lineage>
        <taxon>Bacteria</taxon>
        <taxon>Bacillati</taxon>
        <taxon>Bacillota</taxon>
        <taxon>Bacilli</taxon>
        <taxon>Bacillales</taxon>
        <taxon>Bacillaceae</taxon>
        <taxon>Gracilibacillus</taxon>
    </lineage>
</organism>
<dbReference type="InterPro" id="IPR003607">
    <property type="entry name" value="HD/PDEase_dom"/>
</dbReference>
<keyword evidence="4" id="KW-1185">Reference proteome</keyword>
<sequence length="388" mass="44725">MKTTHRYANLLHEEKRTTVWFLWLIYVIYFGFEIVYYFVLPSVPWQYESGADQSNLPYIKYIVVFALLPIVYYYLKKGKPSPIKYIFFVTVTFSEIILDTLIYYGSEQSYASGNIIELIMIMFSPIFVSKRFFYLVSLGTIFKYLIIGLILSDEIVVIPLVLVSVLSIVACILLYRFLGYVRAIQSSYDKQMEGIVKGVITTLELKDPYTRGHSERVADYAKSLAKATGKFNEEELKGFYYSCLLHDIGKIHIPDSILTKPGKLTDKEFEIIKTHPSVGAQAIAEVEGIAENINVIKHHHERWDGKGYPDGLKENQIDYLARVISIADAFDAITSSRSYRAALPIEKAYEIIINESGTQFDPDLITIFQKVFPKWVEYHNRYHELPDK</sequence>
<dbReference type="Pfam" id="PF20971">
    <property type="entry name" value="MASE12"/>
    <property type="match status" value="1"/>
</dbReference>
<keyword evidence="1" id="KW-0472">Membrane</keyword>
<accession>A0A5Q2TRY6</accession>
<dbReference type="InterPro" id="IPR048436">
    <property type="entry name" value="MASE12"/>
</dbReference>
<evidence type="ECO:0000256" key="1">
    <source>
        <dbReference type="SAM" id="Phobius"/>
    </source>
</evidence>
<proteinExistence type="predicted"/>